<feature type="domain" description="Fibronectin type-III" evidence="2">
    <location>
        <begin position="367"/>
        <end position="457"/>
    </location>
</feature>
<gene>
    <name evidence="3" type="ORF">OBO34_05785</name>
</gene>
<dbReference type="InterPro" id="IPR036116">
    <property type="entry name" value="FN3_sf"/>
</dbReference>
<dbReference type="PROSITE" id="PS50853">
    <property type="entry name" value="FN3"/>
    <property type="match status" value="1"/>
</dbReference>
<keyword evidence="4" id="KW-1185">Reference proteome</keyword>
<dbReference type="InterPro" id="IPR003961">
    <property type="entry name" value="FN3_dom"/>
</dbReference>
<dbReference type="AlphaFoldDB" id="A0A9J6QPT3"/>
<organism evidence="3 4">
    <name type="scientific">Hominibacterium faecale</name>
    <dbReference type="NCBI Taxonomy" id="2839743"/>
    <lineage>
        <taxon>Bacteria</taxon>
        <taxon>Bacillati</taxon>
        <taxon>Bacillota</taxon>
        <taxon>Clostridia</taxon>
        <taxon>Peptostreptococcales</taxon>
        <taxon>Anaerovoracaceae</taxon>
        <taxon>Hominibacterium</taxon>
    </lineage>
</organism>
<evidence type="ECO:0000313" key="4">
    <source>
        <dbReference type="Proteomes" id="UP001065549"/>
    </source>
</evidence>
<dbReference type="Gene3D" id="3.20.20.80">
    <property type="entry name" value="Glycosidases"/>
    <property type="match status" value="1"/>
</dbReference>
<sequence length="548" mass="61208">MKRIGIIFMITALLLGGAFTYGPQRPETSFAAAAKGELRGIWVSVFDLPKLGLNASNEAAFIKNADQFLTDAKSNGINTVFLHVRAFDDAIYPSKTFRRNQYVSSSYDPLQLMIQQAHKKGMELHAWMNPYRLDYNYYLDPAQASTSERIKKAVSEVMAYDIDGIHFDDYFYHAEKGYKNVNGTITIQKEQEPSPPVKRANVNAMVSSIYSYIKTKKADAVFGISPQGSLENCRLGGADIDRWISQSGYVDYLMPQIYWSNQWGSKADRAMFSERIAEWKRLNNGRKTLYAGLALYRTGTAISDDPGWMKKSTNLKDQVQILRSSGLAGYTLFSGQDLYRSAAQKELSQLRVLLGLETAPSVPKPIPAQALQVSASSYNSLKLSWKTLPGVSGYQIYRAASKGGTYKKIKTIDKAQTSTYKDSSLVSGKSYYYKIRGYKGSQYGAFSTVKSGTPKPSAPKISVKAGKRSAAIKWKKISGANGYVLYRAAGTKGKFKTIRTIKSGSTIKYTNKKLAKKKKYTFRMRAYRLVKGKRVYSGYSSKVTVRIK</sequence>
<accession>A0A9J6QPT3</accession>
<reference evidence="3" key="1">
    <citation type="submission" date="2022-09" db="EMBL/GenBank/DDBJ databases">
        <title>Culturomic study of gut microbiota in children with autism spectrum disorder.</title>
        <authorList>
            <person name="Efimov B.A."/>
            <person name="Chaplin A.V."/>
            <person name="Sokolova S.R."/>
            <person name="Pikina A.P."/>
            <person name="Korzhanova M."/>
            <person name="Belova V."/>
            <person name="Korostin D."/>
        </authorList>
    </citation>
    <scope>NUCLEOTIDE SEQUENCE</scope>
    <source>
        <strain evidence="3">ASD5510</strain>
    </source>
</reference>
<dbReference type="InterPro" id="IPR013783">
    <property type="entry name" value="Ig-like_fold"/>
</dbReference>
<protein>
    <submittedName>
        <fullName evidence="3">Family 10 glycosylhydrolase</fullName>
    </submittedName>
</protein>
<dbReference type="Pfam" id="PF02638">
    <property type="entry name" value="GHL10"/>
    <property type="match status" value="2"/>
</dbReference>
<dbReference type="SUPFAM" id="SSF49265">
    <property type="entry name" value="Fibronectin type III"/>
    <property type="match status" value="1"/>
</dbReference>
<dbReference type="Proteomes" id="UP001065549">
    <property type="component" value="Unassembled WGS sequence"/>
</dbReference>
<dbReference type="SUPFAM" id="SSF51445">
    <property type="entry name" value="(Trans)glycosidases"/>
    <property type="match status" value="1"/>
</dbReference>
<evidence type="ECO:0000256" key="1">
    <source>
        <dbReference type="ARBA" id="ARBA00022729"/>
    </source>
</evidence>
<dbReference type="Gene3D" id="2.60.40.10">
    <property type="entry name" value="Immunoglobulins"/>
    <property type="match status" value="2"/>
</dbReference>
<name>A0A9J6QPT3_9FIRM</name>
<keyword evidence="1" id="KW-0732">Signal</keyword>
<dbReference type="PANTHER" id="PTHR43405:SF1">
    <property type="entry name" value="GLYCOSYL HYDROLASE DIGH"/>
    <property type="match status" value="1"/>
</dbReference>
<evidence type="ECO:0000313" key="3">
    <source>
        <dbReference type="EMBL" id="MCU7377861.1"/>
    </source>
</evidence>
<dbReference type="InterPro" id="IPR052177">
    <property type="entry name" value="Divisome_Glycosyl_Hydrolase"/>
</dbReference>
<dbReference type="PANTHER" id="PTHR43405">
    <property type="entry name" value="GLYCOSYL HYDROLASE DIGH"/>
    <property type="match status" value="1"/>
</dbReference>
<proteinExistence type="predicted"/>
<evidence type="ECO:0000259" key="2">
    <source>
        <dbReference type="PROSITE" id="PS50853"/>
    </source>
</evidence>
<dbReference type="CDD" id="cd00063">
    <property type="entry name" value="FN3"/>
    <property type="match status" value="1"/>
</dbReference>
<dbReference type="EMBL" id="JAOSHN010000002">
    <property type="protein sequence ID" value="MCU7377861.1"/>
    <property type="molecule type" value="Genomic_DNA"/>
</dbReference>
<dbReference type="RefSeq" id="WP_148395130.1">
    <property type="nucleotide sequence ID" value="NZ_JAJAGH010000006.1"/>
</dbReference>
<dbReference type="InterPro" id="IPR017853">
    <property type="entry name" value="GH"/>
</dbReference>
<comment type="caution">
    <text evidence="3">The sequence shown here is derived from an EMBL/GenBank/DDBJ whole genome shotgun (WGS) entry which is preliminary data.</text>
</comment>
<dbReference type="SMART" id="SM00060">
    <property type="entry name" value="FN3"/>
    <property type="match status" value="2"/>
</dbReference>
<dbReference type="InterPro" id="IPR003790">
    <property type="entry name" value="GHL10"/>
</dbReference>